<feature type="compositionally biased region" description="Basic and acidic residues" evidence="10">
    <location>
        <begin position="34"/>
        <end position="45"/>
    </location>
</feature>
<feature type="region of interest" description="Disordered" evidence="10">
    <location>
        <begin position="1"/>
        <end position="49"/>
    </location>
</feature>
<keyword evidence="3 9" id="KW-0862">Zinc</keyword>
<dbReference type="PANTHER" id="PTHR31992">
    <property type="entry name" value="DOF ZINC FINGER PROTEIN DOF1.4-RELATED"/>
    <property type="match status" value="1"/>
</dbReference>
<dbReference type="AlphaFoldDB" id="A0A251VE81"/>
<evidence type="ECO:0000256" key="10">
    <source>
        <dbReference type="SAM" id="MobiDB-lite"/>
    </source>
</evidence>
<reference evidence="13" key="2">
    <citation type="submission" date="2017-02" db="EMBL/GenBank/DDBJ databases">
        <title>Sunflower complete genome.</title>
        <authorList>
            <person name="Langlade N."/>
            <person name="Munos S."/>
        </authorList>
    </citation>
    <scope>NUCLEOTIDE SEQUENCE [LARGE SCALE GENOMIC DNA]</scope>
    <source>
        <tissue evidence="13">Leaves</tissue>
    </source>
</reference>
<keyword evidence="7 8" id="KW-0539">Nucleus</keyword>
<sequence length="290" mass="32418">MQFNSNSINSNPQMSSTSEPNEPMVPPPAKRLKPLPDHDQDHDQTPVHCPRCDSSNTKFCYYNNYSLSQPRYFCKACRRYWTKGGTLRNIPIGGVSRKSKKSATAHHHHRRRELQPQHQQNLHYDKLRILSDGNAISPNSIGLQLSRPESPVHFSENPEFMFEDLTIDFMERGGGDYFSSTTGPIPTGGYKPTGGYSPYGVHTGNIHGPGPFGEMMSYYDEHYDKLILNGDDVKPKLFDFEWRDQTGCHSDIHGSGVERNGSSGYHLLGLGSSWAGLVNGYGSPSTNPLV</sequence>
<evidence type="ECO:0000256" key="2">
    <source>
        <dbReference type="ARBA" id="ARBA00022771"/>
    </source>
</evidence>
<keyword evidence="1 9" id="KW-0479">Metal-binding</keyword>
<feature type="domain" description="Dof-type" evidence="11">
    <location>
        <begin position="47"/>
        <end position="101"/>
    </location>
</feature>
<dbReference type="Gramene" id="mRNA:HanXRQr2_Chr02g0051591">
    <property type="protein sequence ID" value="mRNA:HanXRQr2_Chr02g0051591"/>
    <property type="gene ID" value="HanXRQr2_Chr02g0051591"/>
</dbReference>
<evidence type="ECO:0000256" key="3">
    <source>
        <dbReference type="ARBA" id="ARBA00022833"/>
    </source>
</evidence>
<evidence type="ECO:0000313" key="12">
    <source>
        <dbReference type="EMBL" id="KAF5817315.1"/>
    </source>
</evidence>
<proteinExistence type="predicted"/>
<reference evidence="12" key="3">
    <citation type="submission" date="2020-06" db="EMBL/GenBank/DDBJ databases">
        <title>Helianthus annuus Genome sequencing and assembly Release 2.</title>
        <authorList>
            <person name="Gouzy J."/>
            <person name="Langlade N."/>
            <person name="Munos S."/>
        </authorList>
    </citation>
    <scope>NUCLEOTIDE SEQUENCE</scope>
    <source>
        <tissue evidence="12">Leaves</tissue>
    </source>
</reference>
<feature type="region of interest" description="Disordered" evidence="10">
    <location>
        <begin position="92"/>
        <end position="120"/>
    </location>
</feature>
<dbReference type="EMBL" id="CM007891">
    <property type="protein sequence ID" value="OTG33589.1"/>
    <property type="molecule type" value="Genomic_DNA"/>
</dbReference>
<organism evidence="13 14">
    <name type="scientific">Helianthus annuus</name>
    <name type="common">Common sunflower</name>
    <dbReference type="NCBI Taxonomy" id="4232"/>
    <lineage>
        <taxon>Eukaryota</taxon>
        <taxon>Viridiplantae</taxon>
        <taxon>Streptophyta</taxon>
        <taxon>Embryophyta</taxon>
        <taxon>Tracheophyta</taxon>
        <taxon>Spermatophyta</taxon>
        <taxon>Magnoliopsida</taxon>
        <taxon>eudicotyledons</taxon>
        <taxon>Gunneridae</taxon>
        <taxon>Pentapetalae</taxon>
        <taxon>asterids</taxon>
        <taxon>campanulids</taxon>
        <taxon>Asterales</taxon>
        <taxon>Asteraceae</taxon>
        <taxon>Asteroideae</taxon>
        <taxon>Heliantheae alliance</taxon>
        <taxon>Heliantheae</taxon>
        <taxon>Helianthus</taxon>
    </lineage>
</organism>
<dbReference type="GO" id="GO:0008270">
    <property type="term" value="F:zinc ion binding"/>
    <property type="evidence" value="ECO:0007669"/>
    <property type="project" value="UniProtKB-KW"/>
</dbReference>
<evidence type="ECO:0000256" key="6">
    <source>
        <dbReference type="ARBA" id="ARBA00023163"/>
    </source>
</evidence>
<keyword evidence="4 9" id="KW-0805">Transcription regulation</keyword>
<comment type="function">
    <text evidence="9">Transcription factor that binds specifically to a 5'-AA[AG]G-3' consensus core sequence.</text>
</comment>
<evidence type="ECO:0000313" key="14">
    <source>
        <dbReference type="Proteomes" id="UP000215914"/>
    </source>
</evidence>
<dbReference type="InterPro" id="IPR045174">
    <property type="entry name" value="Dof"/>
</dbReference>
<evidence type="ECO:0000256" key="8">
    <source>
        <dbReference type="PROSITE-ProRule" id="PRU00071"/>
    </source>
</evidence>
<keyword evidence="6 9" id="KW-0804">Transcription</keyword>
<feature type="compositionally biased region" description="Basic residues" evidence="10">
    <location>
        <begin position="97"/>
        <end position="112"/>
    </location>
</feature>
<keyword evidence="5 8" id="KW-0238">DNA-binding</keyword>
<dbReference type="EMBL" id="MNCJ02000317">
    <property type="protein sequence ID" value="KAF5817315.1"/>
    <property type="molecule type" value="Genomic_DNA"/>
</dbReference>
<comment type="subcellular location">
    <subcellularLocation>
        <location evidence="8 9">Nucleus</location>
    </subcellularLocation>
</comment>
<name>A0A251VE81_HELAN</name>
<dbReference type="InterPro" id="IPR003851">
    <property type="entry name" value="Znf_Dof"/>
</dbReference>
<evidence type="ECO:0000256" key="4">
    <source>
        <dbReference type="ARBA" id="ARBA00023015"/>
    </source>
</evidence>
<gene>
    <name evidence="13" type="ORF">HannXRQ_Chr02g0036381</name>
    <name evidence="12" type="ORF">HanXRQr2_Chr02g0051591</name>
</gene>
<reference evidence="12 14" key="1">
    <citation type="journal article" date="2017" name="Nature">
        <title>The sunflower genome provides insights into oil metabolism, flowering and Asterid evolution.</title>
        <authorList>
            <person name="Badouin H."/>
            <person name="Gouzy J."/>
            <person name="Grassa C.J."/>
            <person name="Murat F."/>
            <person name="Staton S.E."/>
            <person name="Cottret L."/>
            <person name="Lelandais-Briere C."/>
            <person name="Owens G.L."/>
            <person name="Carrere S."/>
            <person name="Mayjonade B."/>
            <person name="Legrand L."/>
            <person name="Gill N."/>
            <person name="Kane N.C."/>
            <person name="Bowers J.E."/>
            <person name="Hubner S."/>
            <person name="Bellec A."/>
            <person name="Berard A."/>
            <person name="Berges H."/>
            <person name="Blanchet N."/>
            <person name="Boniface M.C."/>
            <person name="Brunel D."/>
            <person name="Catrice O."/>
            <person name="Chaidir N."/>
            <person name="Claudel C."/>
            <person name="Donnadieu C."/>
            <person name="Faraut T."/>
            <person name="Fievet G."/>
            <person name="Helmstetter N."/>
            <person name="King M."/>
            <person name="Knapp S.J."/>
            <person name="Lai Z."/>
            <person name="Le Paslier M.C."/>
            <person name="Lippi Y."/>
            <person name="Lorenzon L."/>
            <person name="Mandel J.R."/>
            <person name="Marage G."/>
            <person name="Marchand G."/>
            <person name="Marquand E."/>
            <person name="Bret-Mestries E."/>
            <person name="Morien E."/>
            <person name="Nambeesan S."/>
            <person name="Nguyen T."/>
            <person name="Pegot-Espagnet P."/>
            <person name="Pouilly N."/>
            <person name="Raftis F."/>
            <person name="Sallet E."/>
            <person name="Schiex T."/>
            <person name="Thomas J."/>
            <person name="Vandecasteele C."/>
            <person name="Vares D."/>
            <person name="Vear F."/>
            <person name="Vautrin S."/>
            <person name="Crespi M."/>
            <person name="Mangin B."/>
            <person name="Burke J.M."/>
            <person name="Salse J."/>
            <person name="Munos S."/>
            <person name="Vincourt P."/>
            <person name="Rieseberg L.H."/>
            <person name="Langlade N.B."/>
        </authorList>
    </citation>
    <scope>NUCLEOTIDE SEQUENCE [LARGE SCALE GENOMIC DNA]</scope>
    <source>
        <strain evidence="14">cv. SF193</strain>
        <tissue evidence="12">Leaves</tissue>
    </source>
</reference>
<dbReference type="OMA" id="HEYYESM"/>
<feature type="compositionally biased region" description="Polar residues" evidence="10">
    <location>
        <begin position="1"/>
        <end position="20"/>
    </location>
</feature>
<dbReference type="PROSITE" id="PS01361">
    <property type="entry name" value="ZF_DOF_1"/>
    <property type="match status" value="1"/>
</dbReference>
<evidence type="ECO:0000259" key="11">
    <source>
        <dbReference type="PROSITE" id="PS50884"/>
    </source>
</evidence>
<evidence type="ECO:0000256" key="1">
    <source>
        <dbReference type="ARBA" id="ARBA00022723"/>
    </source>
</evidence>
<evidence type="ECO:0000313" key="13">
    <source>
        <dbReference type="EMBL" id="OTG33589.1"/>
    </source>
</evidence>
<evidence type="ECO:0000256" key="5">
    <source>
        <dbReference type="ARBA" id="ARBA00023125"/>
    </source>
</evidence>
<dbReference type="Proteomes" id="UP000215914">
    <property type="component" value="Chromosome 2"/>
</dbReference>
<dbReference type="PANTHER" id="PTHR31992:SF159">
    <property type="entry name" value="DOF ZINC FINGER PROTEIN"/>
    <property type="match status" value="1"/>
</dbReference>
<protein>
    <recommendedName>
        <fullName evidence="9">Dof zinc finger protein</fullName>
    </recommendedName>
</protein>
<dbReference type="InParanoid" id="A0A251VE81"/>
<keyword evidence="2 8" id="KW-0863">Zinc-finger</keyword>
<evidence type="ECO:0000256" key="9">
    <source>
        <dbReference type="RuleBase" id="RU369094"/>
    </source>
</evidence>
<dbReference type="PROSITE" id="PS50884">
    <property type="entry name" value="ZF_DOF_2"/>
    <property type="match status" value="1"/>
</dbReference>
<dbReference type="GO" id="GO:0003677">
    <property type="term" value="F:DNA binding"/>
    <property type="evidence" value="ECO:0007669"/>
    <property type="project" value="UniProtKB-UniRule"/>
</dbReference>
<accession>A0A251VE81</accession>
<dbReference type="GO" id="GO:0005634">
    <property type="term" value="C:nucleus"/>
    <property type="evidence" value="ECO:0007669"/>
    <property type="project" value="UniProtKB-SubCell"/>
</dbReference>
<evidence type="ECO:0000256" key="7">
    <source>
        <dbReference type="ARBA" id="ARBA00023242"/>
    </source>
</evidence>
<keyword evidence="14" id="KW-1185">Reference proteome</keyword>
<dbReference type="STRING" id="4232.A0A251VE81"/>
<dbReference type="Pfam" id="PF02701">
    <property type="entry name" value="Zn_ribbon_Dof"/>
    <property type="match status" value="1"/>
</dbReference>
<dbReference type="GO" id="GO:0003700">
    <property type="term" value="F:DNA-binding transcription factor activity"/>
    <property type="evidence" value="ECO:0007669"/>
    <property type="project" value="UniProtKB-UniRule"/>
</dbReference>